<keyword evidence="1" id="KW-0472">Membrane</keyword>
<feature type="transmembrane region" description="Helical" evidence="1">
    <location>
        <begin position="32"/>
        <end position="51"/>
    </location>
</feature>
<dbReference type="Proteomes" id="UP001320148">
    <property type="component" value="Chromosome"/>
</dbReference>
<proteinExistence type="predicted"/>
<keyword evidence="1" id="KW-1133">Transmembrane helix</keyword>
<evidence type="ECO:0000313" key="2">
    <source>
        <dbReference type="EMBL" id="BCS98203.1"/>
    </source>
</evidence>
<sequence length="159" mass="17780">MTKALYIYMSTLTKAEFMKRIRCFVTARPRTVPGVGLVVLTLLFLIAGVLLPAPFSGAAWALFGIALTCSLVVLWLPIRGGREATPADRPYEHMEPSRLEALISLFTSLENRPKVKKPHGPCNLLEQTEEEYQKEQAEWLAKVKRKQGNKTDTPPAGRD</sequence>
<dbReference type="EMBL" id="AP024488">
    <property type="protein sequence ID" value="BCS98203.1"/>
    <property type="molecule type" value="Genomic_DNA"/>
</dbReference>
<evidence type="ECO:0000256" key="1">
    <source>
        <dbReference type="SAM" id="Phobius"/>
    </source>
</evidence>
<organism evidence="2 3">
    <name type="scientific">Desulfoluna limicola</name>
    <dbReference type="NCBI Taxonomy" id="2810562"/>
    <lineage>
        <taxon>Bacteria</taxon>
        <taxon>Pseudomonadati</taxon>
        <taxon>Thermodesulfobacteriota</taxon>
        <taxon>Desulfobacteria</taxon>
        <taxon>Desulfobacterales</taxon>
        <taxon>Desulfolunaceae</taxon>
        <taxon>Desulfoluna</taxon>
    </lineage>
</organism>
<gene>
    <name evidence="2" type="ORF">DSLASN_38350</name>
</gene>
<keyword evidence="1" id="KW-0812">Transmembrane</keyword>
<feature type="transmembrane region" description="Helical" evidence="1">
    <location>
        <begin position="57"/>
        <end position="76"/>
    </location>
</feature>
<reference evidence="2 3" key="1">
    <citation type="submission" date="2021-02" db="EMBL/GenBank/DDBJ databases">
        <title>Complete genome of Desulfoluna sp. strain ASN36.</title>
        <authorList>
            <person name="Takahashi A."/>
            <person name="Kojima H."/>
            <person name="Fukui M."/>
        </authorList>
    </citation>
    <scope>NUCLEOTIDE SEQUENCE [LARGE SCALE GENOMIC DNA]</scope>
    <source>
        <strain evidence="2 3">ASN36</strain>
    </source>
</reference>
<name>A0ABM7PKX3_9BACT</name>
<accession>A0ABM7PKX3</accession>
<protein>
    <submittedName>
        <fullName evidence="2">Uncharacterized protein</fullName>
    </submittedName>
</protein>
<evidence type="ECO:0000313" key="3">
    <source>
        <dbReference type="Proteomes" id="UP001320148"/>
    </source>
</evidence>
<keyword evidence="3" id="KW-1185">Reference proteome</keyword>